<dbReference type="Pfam" id="PF00249">
    <property type="entry name" value="Myb_DNA-binding"/>
    <property type="match status" value="2"/>
</dbReference>
<dbReference type="STRING" id="2094558.A0A315AMF7"/>
<feature type="domain" description="Myb-like" evidence="7">
    <location>
        <begin position="619"/>
        <end position="669"/>
    </location>
</feature>
<feature type="compositionally biased region" description="Basic residues" evidence="6">
    <location>
        <begin position="771"/>
        <end position="783"/>
    </location>
</feature>
<feature type="domain" description="HTH myb-type" evidence="9">
    <location>
        <begin position="619"/>
        <end position="673"/>
    </location>
</feature>
<evidence type="ECO:0000259" key="8">
    <source>
        <dbReference type="PROSITE" id="PS51293"/>
    </source>
</evidence>
<evidence type="ECO:0000259" key="9">
    <source>
        <dbReference type="PROSITE" id="PS51294"/>
    </source>
</evidence>
<proteinExistence type="predicted"/>
<feature type="domain" description="HTH myb-type" evidence="9">
    <location>
        <begin position="570"/>
        <end position="613"/>
    </location>
</feature>
<name>A0A315AMF7_PRUYE</name>
<feature type="region of interest" description="Disordered" evidence="6">
    <location>
        <begin position="1"/>
        <end position="78"/>
    </location>
</feature>
<sequence>MSPLTEREEDQFSGSDREEEEEDDDDDFDEDMEAIRRACMLTGTNPDDLNPNNNKNHGGDDPRHSSGSESESDSDEVDDDIELLRKIRSRFSNFSDFCEPLSLKPLSSLPPAVSDDEEDDYQTLLFRSETFRSLPNGYLKFNVYTFVLLSLCASILLLSYFCKFSSARRPQFYCTSENLIVFGFSDTCKPVKETCNEIAHESSQGTEDACMAIHPLSDNAEGQPSALVELQRSDSCRPSTFSAKYSTFPKSAQVFMDAIKKNRSSQKFLRSKLVQIEAKIEENRKLKERVKILKDFQVSCKKRTGEALSQKKDPRVQLILVNRPRKFRDLKAHDKKISAMFYGPEENSHVANYRMTLMKFLHSLDRKKWSKAEKKALEKGIRQQFQEMVLQFSVHESSCSERPYGYSNHIDDILASIKDLEITPEKIREFLPKVNWEQLASMYIVGRSGGECEARWLNWEDPLINHKSWTAKEDKNLLHLVQEKGIDNWFNIAVLLGTNRTPFQCLARYQRSLNASILKQEWTKDEDARLRSAVEALGEGDWQSVASALEGRTGSQCSNRWKKSLHPTRKREGRWTPEEDKRLKVAQMLFGPKNWNKTAQFVPGRTQAQCRDRYVNSLEPSLKWDEWTEEEDTRLREAIAEYGYCWSKVAACVPRRTDNMCWRRWKVLFPDQVSLLKEEKRIRKAALMCNFVDRETERPALGPNDFRPPIVTSTKTLTYSRRQKGKLSKGSKKIRSRRQRNNSQSCSKVSEIDSFDKVETSDGHDASNTKNKVRKQRRIRHKDTHKEPREMSCSDQIVGTSDGDDTTLACFLRNKSKKRKLGPVPSINGKKKRKLVASASAVQECPANSIQKGSEVHPEMDKVCNGNQIVSFQKDDEFMVNCDDRISERMPPCSVQSSHLNGNIMASDNEPDGLKLVSGRKAGLQEPVRKVVGIDPESDGDTDCVVLASLRKKKLKKRHPQTAKSGPHACPPSGVTTRSEPLPKTLDQSNDRSQVAFVAVGNEPGAIDIGKQHGVDHRETVREIVNIGEEGDHEAGDTTLACFLRNKSKNRQRQSRRGDNQKPR</sequence>
<feature type="domain" description="SANT" evidence="8">
    <location>
        <begin position="570"/>
        <end position="616"/>
    </location>
</feature>
<dbReference type="Proteomes" id="UP000250321">
    <property type="component" value="Unassembled WGS sequence"/>
</dbReference>
<evidence type="ECO:0000256" key="1">
    <source>
        <dbReference type="ARBA" id="ARBA00004123"/>
    </source>
</evidence>
<dbReference type="PROSITE" id="PS50090">
    <property type="entry name" value="MYB_LIKE"/>
    <property type="match status" value="4"/>
</dbReference>
<evidence type="ECO:0000313" key="11">
    <source>
        <dbReference type="Proteomes" id="UP000250321"/>
    </source>
</evidence>
<dbReference type="SMART" id="SM00717">
    <property type="entry name" value="SANT"/>
    <property type="match status" value="5"/>
</dbReference>
<dbReference type="GO" id="GO:0042796">
    <property type="term" value="P:snRNA transcription by RNA polymerase III"/>
    <property type="evidence" value="ECO:0007669"/>
    <property type="project" value="TreeGrafter"/>
</dbReference>
<dbReference type="GO" id="GO:0042795">
    <property type="term" value="P:snRNA transcription by RNA polymerase II"/>
    <property type="evidence" value="ECO:0007669"/>
    <property type="project" value="TreeGrafter"/>
</dbReference>
<dbReference type="GO" id="GO:0001006">
    <property type="term" value="F:RNA polymerase III type 3 promoter sequence-specific DNA binding"/>
    <property type="evidence" value="ECO:0007669"/>
    <property type="project" value="TreeGrafter"/>
</dbReference>
<feature type="domain" description="Myb-like" evidence="7">
    <location>
        <begin position="567"/>
        <end position="618"/>
    </location>
</feature>
<dbReference type="GO" id="GO:0000978">
    <property type="term" value="F:RNA polymerase II cis-regulatory region sequence-specific DNA binding"/>
    <property type="evidence" value="ECO:0007669"/>
    <property type="project" value="TreeGrafter"/>
</dbReference>
<evidence type="ECO:0000256" key="4">
    <source>
        <dbReference type="ARBA" id="ARBA00023163"/>
    </source>
</evidence>
<keyword evidence="3" id="KW-0238">DNA-binding</keyword>
<feature type="domain" description="Myb-like" evidence="7">
    <location>
        <begin position="514"/>
        <end position="565"/>
    </location>
</feature>
<dbReference type="Gene3D" id="1.10.10.60">
    <property type="entry name" value="Homeodomain-like"/>
    <property type="match status" value="4"/>
</dbReference>
<dbReference type="PANTHER" id="PTHR46621:SF1">
    <property type="entry name" value="SNRNA-ACTIVATING PROTEIN COMPLEX SUBUNIT 4"/>
    <property type="match status" value="1"/>
</dbReference>
<protein>
    <recommendedName>
        <fullName evidence="12">Myb-like protein L</fullName>
    </recommendedName>
</protein>
<keyword evidence="11" id="KW-1185">Reference proteome</keyword>
<dbReference type="InterPro" id="IPR017930">
    <property type="entry name" value="Myb_dom"/>
</dbReference>
<dbReference type="Pfam" id="PF13921">
    <property type="entry name" value="Myb_DNA-bind_6"/>
    <property type="match status" value="1"/>
</dbReference>
<evidence type="ECO:0000256" key="6">
    <source>
        <dbReference type="SAM" id="MobiDB-lite"/>
    </source>
</evidence>
<feature type="domain" description="Myb-like" evidence="7">
    <location>
        <begin position="461"/>
        <end position="513"/>
    </location>
</feature>
<dbReference type="AlphaFoldDB" id="A0A315AMF7"/>
<comment type="subcellular location">
    <subcellularLocation>
        <location evidence="1">Nucleus</location>
    </subcellularLocation>
</comment>
<dbReference type="GO" id="GO:0005634">
    <property type="term" value="C:nucleus"/>
    <property type="evidence" value="ECO:0007669"/>
    <property type="project" value="UniProtKB-SubCell"/>
</dbReference>
<dbReference type="OrthoDB" id="2143914at2759"/>
<feature type="region of interest" description="Disordered" evidence="6">
    <location>
        <begin position="1043"/>
        <end position="1064"/>
    </location>
</feature>
<dbReference type="InterPro" id="IPR051575">
    <property type="entry name" value="Myb-like_DNA-bd"/>
</dbReference>
<feature type="compositionally biased region" description="Basic and acidic residues" evidence="6">
    <location>
        <begin position="750"/>
        <end position="767"/>
    </location>
</feature>
<dbReference type="InterPro" id="IPR001005">
    <property type="entry name" value="SANT/Myb"/>
</dbReference>
<evidence type="ECO:0008006" key="12">
    <source>
        <dbReference type="Google" id="ProtNLM"/>
    </source>
</evidence>
<keyword evidence="5" id="KW-0539">Nucleus</keyword>
<evidence type="ECO:0000256" key="5">
    <source>
        <dbReference type="ARBA" id="ARBA00023242"/>
    </source>
</evidence>
<dbReference type="CDD" id="cd00167">
    <property type="entry name" value="SANT"/>
    <property type="match status" value="4"/>
</dbReference>
<comment type="caution">
    <text evidence="10">The sequence shown here is derived from an EMBL/GenBank/DDBJ whole genome shotgun (WGS) entry which is preliminary data.</text>
</comment>
<dbReference type="PROSITE" id="PS51294">
    <property type="entry name" value="HTH_MYB"/>
    <property type="match status" value="4"/>
</dbReference>
<dbReference type="PANTHER" id="PTHR46621">
    <property type="entry name" value="SNRNA-ACTIVATING PROTEIN COMPLEX SUBUNIT 4"/>
    <property type="match status" value="1"/>
</dbReference>
<dbReference type="EMBL" id="PJQY01000227">
    <property type="protein sequence ID" value="PQQ15516.1"/>
    <property type="molecule type" value="Genomic_DNA"/>
</dbReference>
<dbReference type="PROSITE" id="PS51293">
    <property type="entry name" value="SANT"/>
    <property type="match status" value="1"/>
</dbReference>
<reference evidence="10 11" key="1">
    <citation type="submission" date="2018-02" db="EMBL/GenBank/DDBJ databases">
        <title>Draft genome of wild Prunus yedoensis var. nudiflora.</title>
        <authorList>
            <person name="Baek S."/>
            <person name="Kim J.-H."/>
            <person name="Choi K."/>
            <person name="Kim G.-B."/>
            <person name="Cho A."/>
            <person name="Jang H."/>
            <person name="Shin C.-H."/>
            <person name="Yu H.-J."/>
            <person name="Mun J.-H."/>
        </authorList>
    </citation>
    <scope>NUCLEOTIDE SEQUENCE [LARGE SCALE GENOMIC DNA]</scope>
    <source>
        <strain evidence="11">cv. Jeju island</strain>
        <tissue evidence="10">Leaf</tissue>
    </source>
</reference>
<feature type="domain" description="HTH myb-type" evidence="9">
    <location>
        <begin position="461"/>
        <end position="513"/>
    </location>
</feature>
<feature type="compositionally biased region" description="Basic and acidic residues" evidence="6">
    <location>
        <begin position="57"/>
        <end position="66"/>
    </location>
</feature>
<feature type="compositionally biased region" description="Basic residues" evidence="6">
    <location>
        <begin position="721"/>
        <end position="740"/>
    </location>
</feature>
<feature type="compositionally biased region" description="Basic residues" evidence="6">
    <location>
        <begin position="1046"/>
        <end position="1055"/>
    </location>
</feature>
<dbReference type="InterPro" id="IPR017884">
    <property type="entry name" value="SANT_dom"/>
</dbReference>
<dbReference type="GO" id="GO:0019185">
    <property type="term" value="C:snRNA-activating protein complex"/>
    <property type="evidence" value="ECO:0007669"/>
    <property type="project" value="TreeGrafter"/>
</dbReference>
<feature type="domain" description="HTH myb-type" evidence="9">
    <location>
        <begin position="514"/>
        <end position="569"/>
    </location>
</feature>
<dbReference type="SUPFAM" id="SSF46689">
    <property type="entry name" value="Homeodomain-like"/>
    <property type="match status" value="3"/>
</dbReference>
<dbReference type="InterPro" id="IPR009057">
    <property type="entry name" value="Homeodomain-like_sf"/>
</dbReference>
<feature type="compositionally biased region" description="Acidic residues" evidence="6">
    <location>
        <begin position="7"/>
        <end position="32"/>
    </location>
</feature>
<evidence type="ECO:0000256" key="3">
    <source>
        <dbReference type="ARBA" id="ARBA00023125"/>
    </source>
</evidence>
<evidence type="ECO:0000313" key="10">
    <source>
        <dbReference type="EMBL" id="PQQ15516.1"/>
    </source>
</evidence>
<organism evidence="10 11">
    <name type="scientific">Prunus yedoensis var. nudiflora</name>
    <dbReference type="NCBI Taxonomy" id="2094558"/>
    <lineage>
        <taxon>Eukaryota</taxon>
        <taxon>Viridiplantae</taxon>
        <taxon>Streptophyta</taxon>
        <taxon>Embryophyta</taxon>
        <taxon>Tracheophyta</taxon>
        <taxon>Spermatophyta</taxon>
        <taxon>Magnoliopsida</taxon>
        <taxon>eudicotyledons</taxon>
        <taxon>Gunneridae</taxon>
        <taxon>Pentapetalae</taxon>
        <taxon>rosids</taxon>
        <taxon>fabids</taxon>
        <taxon>Rosales</taxon>
        <taxon>Rosaceae</taxon>
        <taxon>Amygdaloideae</taxon>
        <taxon>Amygdaleae</taxon>
        <taxon>Prunus</taxon>
    </lineage>
</organism>
<feature type="region of interest" description="Disordered" evidence="6">
    <location>
        <begin position="719"/>
        <end position="798"/>
    </location>
</feature>
<accession>A0A315AMF7</accession>
<feature type="compositionally biased region" description="Low complexity" evidence="6">
    <location>
        <begin position="43"/>
        <end position="56"/>
    </location>
</feature>
<keyword evidence="2" id="KW-0805">Transcription regulation</keyword>
<keyword evidence="4" id="KW-0804">Transcription</keyword>
<gene>
    <name evidence="10" type="ORF">Pyn_28909</name>
</gene>
<evidence type="ECO:0000259" key="7">
    <source>
        <dbReference type="PROSITE" id="PS50090"/>
    </source>
</evidence>
<evidence type="ECO:0000256" key="2">
    <source>
        <dbReference type="ARBA" id="ARBA00023015"/>
    </source>
</evidence>
<feature type="region of interest" description="Disordered" evidence="6">
    <location>
        <begin position="955"/>
        <end position="992"/>
    </location>
</feature>